<dbReference type="Pfam" id="PF01520">
    <property type="entry name" value="Amidase_3"/>
    <property type="match status" value="1"/>
</dbReference>
<keyword evidence="3 7" id="KW-0378">Hydrolase</keyword>
<feature type="chain" id="PRO_5037665025" description="N-acetylmuramoyl-L-alanine amidase" evidence="5">
    <location>
        <begin position="27"/>
        <end position="388"/>
    </location>
</feature>
<sequence length="388" mass="43317">MKHTYRFTRLLSLVFALFLGLSVASAKDFVLVIDAGHGGRDAGALGNRAKEKDINLGVALKLGRMVANNVPGVKVVYTRDKDVYLTLQERANKANRVEGDLFISIHTNSIDKKSPNRKTVAGASTWTLGLHRSKENLEVAKRENSVIYLESDFSTRYEGFDPNSTESYIIFEFMQYKHMEQSINFASDIQHEFVSVANRVDRGVRQAGFWVLAKTSMPAVLVELDFICNPTQERFLTSESGQTKMAQAIYNAFVKYKSDYDRKQNAGKSVAPATSAPAVTSAPAPTPTAKADSKPAPRATSAPAVEQDDESGVTYYKVQFMALPRKLSANSKEFKGLSPVECYKDGGMYKYTYGKSTDRNEIQKQYKKVKALFRDAFIIQFRDGKRVK</sequence>
<dbReference type="InterPro" id="IPR002508">
    <property type="entry name" value="MurNAc-LAA_cat"/>
</dbReference>
<dbReference type="SMART" id="SM00646">
    <property type="entry name" value="Ami_3"/>
    <property type="match status" value="1"/>
</dbReference>
<keyword evidence="5" id="KW-0732">Signal</keyword>
<reference evidence="7" key="1">
    <citation type="journal article" date="2021" name="PeerJ">
        <title>Extensive microbial diversity within the chicken gut microbiome revealed by metagenomics and culture.</title>
        <authorList>
            <person name="Gilroy R."/>
            <person name="Ravi A."/>
            <person name="Getino M."/>
            <person name="Pursley I."/>
            <person name="Horton D.L."/>
            <person name="Alikhan N.F."/>
            <person name="Baker D."/>
            <person name="Gharbi K."/>
            <person name="Hall N."/>
            <person name="Watson M."/>
            <person name="Adriaenssens E.M."/>
            <person name="Foster-Nyarko E."/>
            <person name="Jarju S."/>
            <person name="Secka A."/>
            <person name="Antonio M."/>
            <person name="Oren A."/>
            <person name="Chaudhuri R.R."/>
            <person name="La Ragione R."/>
            <person name="Hildebrand F."/>
            <person name="Pallen M.J."/>
        </authorList>
    </citation>
    <scope>NUCLEOTIDE SEQUENCE</scope>
    <source>
        <strain evidence="7">CHK121-7720</strain>
    </source>
</reference>
<comment type="caution">
    <text evidence="7">The sequence shown here is derived from an EMBL/GenBank/DDBJ whole genome shotgun (WGS) entry which is preliminary data.</text>
</comment>
<evidence type="ECO:0000256" key="4">
    <source>
        <dbReference type="SAM" id="MobiDB-lite"/>
    </source>
</evidence>
<evidence type="ECO:0000256" key="3">
    <source>
        <dbReference type="ARBA" id="ARBA00022801"/>
    </source>
</evidence>
<name>A0A921SUA8_9BACT</name>
<dbReference type="InterPro" id="IPR050695">
    <property type="entry name" value="N-acetylmuramoyl_amidase_3"/>
</dbReference>
<dbReference type="PANTHER" id="PTHR30404">
    <property type="entry name" value="N-ACETYLMURAMOYL-L-ALANINE AMIDASE"/>
    <property type="match status" value="1"/>
</dbReference>
<evidence type="ECO:0000256" key="1">
    <source>
        <dbReference type="ARBA" id="ARBA00001561"/>
    </source>
</evidence>
<feature type="compositionally biased region" description="Low complexity" evidence="4">
    <location>
        <begin position="268"/>
        <end position="297"/>
    </location>
</feature>
<dbReference type="EMBL" id="DYUD01000011">
    <property type="protein sequence ID" value="HJG88418.1"/>
    <property type="molecule type" value="Genomic_DNA"/>
</dbReference>
<evidence type="ECO:0000256" key="2">
    <source>
        <dbReference type="ARBA" id="ARBA00011901"/>
    </source>
</evidence>
<dbReference type="Proteomes" id="UP000757103">
    <property type="component" value="Unassembled WGS sequence"/>
</dbReference>
<dbReference type="RefSeq" id="WP_273305463.1">
    <property type="nucleotide sequence ID" value="NZ_CAWVJN010000002.1"/>
</dbReference>
<dbReference type="EC" id="3.5.1.28" evidence="2"/>
<reference evidence="7" key="2">
    <citation type="submission" date="2021-09" db="EMBL/GenBank/DDBJ databases">
        <authorList>
            <person name="Gilroy R."/>
        </authorList>
    </citation>
    <scope>NUCLEOTIDE SEQUENCE</scope>
    <source>
        <strain evidence="7">CHK121-7720</strain>
    </source>
</reference>
<evidence type="ECO:0000313" key="7">
    <source>
        <dbReference type="EMBL" id="HJG88418.1"/>
    </source>
</evidence>
<dbReference type="GO" id="GO:0009253">
    <property type="term" value="P:peptidoglycan catabolic process"/>
    <property type="evidence" value="ECO:0007669"/>
    <property type="project" value="InterPro"/>
</dbReference>
<organism evidence="7 8">
    <name type="scientific">Barnesiella viscericola</name>
    <dbReference type="NCBI Taxonomy" id="397865"/>
    <lineage>
        <taxon>Bacteria</taxon>
        <taxon>Pseudomonadati</taxon>
        <taxon>Bacteroidota</taxon>
        <taxon>Bacteroidia</taxon>
        <taxon>Bacteroidales</taxon>
        <taxon>Barnesiellaceae</taxon>
        <taxon>Barnesiella</taxon>
    </lineage>
</organism>
<feature type="signal peptide" evidence="5">
    <location>
        <begin position="1"/>
        <end position="26"/>
    </location>
</feature>
<dbReference type="Gene3D" id="3.40.630.40">
    <property type="entry name" value="Zn-dependent exopeptidases"/>
    <property type="match status" value="1"/>
</dbReference>
<feature type="domain" description="MurNAc-LAA" evidence="6">
    <location>
        <begin position="91"/>
        <end position="254"/>
    </location>
</feature>
<protein>
    <recommendedName>
        <fullName evidence="2">N-acetylmuramoyl-L-alanine amidase</fullName>
        <ecNumber evidence="2">3.5.1.28</ecNumber>
    </recommendedName>
</protein>
<dbReference type="SUPFAM" id="SSF53187">
    <property type="entry name" value="Zn-dependent exopeptidases"/>
    <property type="match status" value="1"/>
</dbReference>
<dbReference type="PANTHER" id="PTHR30404:SF0">
    <property type="entry name" value="N-ACETYLMURAMOYL-L-ALANINE AMIDASE AMIC"/>
    <property type="match status" value="1"/>
</dbReference>
<proteinExistence type="predicted"/>
<evidence type="ECO:0000256" key="5">
    <source>
        <dbReference type="SAM" id="SignalP"/>
    </source>
</evidence>
<accession>A0A921SUA8</accession>
<dbReference type="FunFam" id="3.40.630.40:FF:000005">
    <property type="entry name" value="N-acetylmuramoyl-L-alanine amidase (AmiA)"/>
    <property type="match status" value="1"/>
</dbReference>
<evidence type="ECO:0000259" key="6">
    <source>
        <dbReference type="SMART" id="SM00646"/>
    </source>
</evidence>
<gene>
    <name evidence="7" type="ORF">K8U91_02925</name>
</gene>
<comment type="catalytic activity">
    <reaction evidence="1">
        <text>Hydrolyzes the link between N-acetylmuramoyl residues and L-amino acid residues in certain cell-wall glycopeptides.</text>
        <dbReference type="EC" id="3.5.1.28"/>
    </reaction>
</comment>
<evidence type="ECO:0000313" key="8">
    <source>
        <dbReference type="Proteomes" id="UP000757103"/>
    </source>
</evidence>
<dbReference type="CDD" id="cd02696">
    <property type="entry name" value="MurNAc-LAA"/>
    <property type="match status" value="1"/>
</dbReference>
<dbReference type="AlphaFoldDB" id="A0A921SUA8"/>
<dbReference type="GO" id="GO:0030288">
    <property type="term" value="C:outer membrane-bounded periplasmic space"/>
    <property type="evidence" value="ECO:0007669"/>
    <property type="project" value="TreeGrafter"/>
</dbReference>
<feature type="region of interest" description="Disordered" evidence="4">
    <location>
        <begin position="267"/>
        <end position="307"/>
    </location>
</feature>
<dbReference type="GO" id="GO:0008745">
    <property type="term" value="F:N-acetylmuramoyl-L-alanine amidase activity"/>
    <property type="evidence" value="ECO:0007669"/>
    <property type="project" value="UniProtKB-EC"/>
</dbReference>